<reference evidence="2" key="1">
    <citation type="journal article" date="2014" name="Nat. Commun.">
        <title>Multiple recent horizontal transfers of a large genomic region in cheese making fungi.</title>
        <authorList>
            <person name="Cheeseman K."/>
            <person name="Ropars J."/>
            <person name="Renault P."/>
            <person name="Dupont J."/>
            <person name="Gouzy J."/>
            <person name="Branca A."/>
            <person name="Abraham A.L."/>
            <person name="Ceppi M."/>
            <person name="Conseiller E."/>
            <person name="Debuchy R."/>
            <person name="Malagnac F."/>
            <person name="Goarin A."/>
            <person name="Silar P."/>
            <person name="Lacoste S."/>
            <person name="Sallet E."/>
            <person name="Bensimon A."/>
            <person name="Giraud T."/>
            <person name="Brygoo Y."/>
        </authorList>
    </citation>
    <scope>NUCLEOTIDE SEQUENCE [LARGE SCALE GENOMIC DNA]</scope>
    <source>
        <strain evidence="2">FM164</strain>
    </source>
</reference>
<sequence length="326" mass="36717">MPGLCDNIDGVTARRNSVYPRKTVGGQSVTKCSAPTAELNKAVRRRGLSLQCDEFPWGSSEQGGEWLPASQRRTECVTSFQNAWHGNCVQLVGQLSSNWKQLDPESRKDSKKIDYWASWQKRTDWTHAGKYGIGQNIPYEQKLIEYGEEMPPPDGGDQGDNKKLSWAFKRDYETSWLNPQTPLTSADWWNANQPTWYKPKYNGPLTMDSVLCAVNHFNQGNVYKLPGVKVKSDGTPIGVQKEYNAYCKRTNQGGMAPPAWGVDFTMGRCLIRFQNSASSSSGTSKRDAQKWGEWEVESIEYVEDVDDAEMAQLLKPADLDGSEHER</sequence>
<gene>
    <name evidence="2" type="ORF">PROQFM164_S01g000506</name>
</gene>
<dbReference type="EMBL" id="HG792015">
    <property type="protein sequence ID" value="CDM26697.1"/>
    <property type="molecule type" value="Genomic_DNA"/>
</dbReference>
<dbReference type="OrthoDB" id="73875at2759"/>
<evidence type="ECO:0000313" key="2">
    <source>
        <dbReference type="EMBL" id="CDM26697.1"/>
    </source>
</evidence>
<dbReference type="AlphaFoldDB" id="W6QA83"/>
<dbReference type="STRING" id="1365484.W6QA83"/>
<evidence type="ECO:0000259" key="1">
    <source>
        <dbReference type="Pfam" id="PF14040"/>
    </source>
</evidence>
<dbReference type="Pfam" id="PF14040">
    <property type="entry name" value="DNase_NucA_NucB"/>
    <property type="match status" value="1"/>
</dbReference>
<feature type="domain" description="Deoxyribonuclease NucA/NucB" evidence="1">
    <location>
        <begin position="18"/>
        <end position="87"/>
    </location>
</feature>
<accession>W6QA83</accession>
<dbReference type="Proteomes" id="UP000030686">
    <property type="component" value="Unassembled WGS sequence"/>
</dbReference>
<name>W6QA83_PENRF</name>
<organism evidence="2 3">
    <name type="scientific">Penicillium roqueforti (strain FM164)</name>
    <dbReference type="NCBI Taxonomy" id="1365484"/>
    <lineage>
        <taxon>Eukaryota</taxon>
        <taxon>Fungi</taxon>
        <taxon>Dikarya</taxon>
        <taxon>Ascomycota</taxon>
        <taxon>Pezizomycotina</taxon>
        <taxon>Eurotiomycetes</taxon>
        <taxon>Eurotiomycetidae</taxon>
        <taxon>Eurotiales</taxon>
        <taxon>Aspergillaceae</taxon>
        <taxon>Penicillium</taxon>
    </lineage>
</organism>
<proteinExistence type="predicted"/>
<dbReference type="InterPro" id="IPR029476">
    <property type="entry name" value="DNase_NucA_NucB"/>
</dbReference>
<evidence type="ECO:0000313" key="3">
    <source>
        <dbReference type="Proteomes" id="UP000030686"/>
    </source>
</evidence>
<protein>
    <submittedName>
        <fullName evidence="2">Genomic scaffold, ProqFM164S01</fullName>
    </submittedName>
</protein>
<keyword evidence="3" id="KW-1185">Reference proteome</keyword>